<dbReference type="Pfam" id="PF00149">
    <property type="entry name" value="Metallophos"/>
    <property type="match status" value="1"/>
</dbReference>
<dbReference type="PATRIC" id="fig|883113.3.peg.1498"/>
<evidence type="ECO:0000313" key="3">
    <source>
        <dbReference type="EMBL" id="EHR36236.1"/>
    </source>
</evidence>
<reference evidence="3 4" key="1">
    <citation type="submission" date="2012-01" db="EMBL/GenBank/DDBJ databases">
        <title>The Genome Sequence of Facklamia languida CCUG 37842.</title>
        <authorList>
            <consortium name="The Broad Institute Genome Sequencing Platform"/>
            <person name="Earl A."/>
            <person name="Ward D."/>
            <person name="Feldgarden M."/>
            <person name="Gevers D."/>
            <person name="Huys G."/>
            <person name="Young S.K."/>
            <person name="Zeng Q."/>
            <person name="Gargeya S."/>
            <person name="Fitzgerald M."/>
            <person name="Haas B."/>
            <person name="Abouelleil A."/>
            <person name="Alvarado L."/>
            <person name="Arachchi H.M."/>
            <person name="Berlin A."/>
            <person name="Chapman S.B."/>
            <person name="Gearin G."/>
            <person name="Goldberg J."/>
            <person name="Griggs A."/>
            <person name="Gujja S."/>
            <person name="Hansen M."/>
            <person name="Heiman D."/>
            <person name="Howarth C."/>
            <person name="Larimer J."/>
            <person name="Lui A."/>
            <person name="MacDonald P.J.P."/>
            <person name="McCowen C."/>
            <person name="Montmayeur A."/>
            <person name="Murphy C."/>
            <person name="Neiman D."/>
            <person name="Pearson M."/>
            <person name="Priest M."/>
            <person name="Roberts A."/>
            <person name="Saif S."/>
            <person name="Shea T."/>
            <person name="Sisk P."/>
            <person name="Stolte C."/>
            <person name="Sykes S."/>
            <person name="Wortman J."/>
            <person name="Nusbaum C."/>
            <person name="Birren B."/>
        </authorList>
    </citation>
    <scope>NUCLEOTIDE SEQUENCE [LARGE SCALE GENOMIC DNA]</scope>
    <source>
        <strain evidence="3 4">CCUG 37842</strain>
    </source>
</reference>
<dbReference type="STRING" id="883113.HMPREF9708_01497"/>
<sequence length="633" mass="71638">MVSLKKMLLTTVAVTTLLPTAVLPIYAQSVIEETYSQNEEKAQDPNLTEDALSENDGLEFDDEGKLVSITIGGEKAEILTENPGTGEAPVNNTPNRISTNLSEDPSTSMLFQWHTTDPDDAARLYVWKEGESLEDAVEFTPELVEIKDAIYSQETEDGHHIFAIMWDEEEDEPYTDDDDPGYPINNPDKVLGYYTDEAFTADNLLWLDKGFDEYSLILPYPEFTETAYKAEATDLEPATTYHYVVGNKEGELSAEGQFTTAAADKEDFTFIHYADTQNAFSSENQRSEADYSRSVVESMLANEDAKDALFAVHSGDVVNDDWNDTEWNLTLDALAPLVEAMPHLFVTGNHDNDNFLDHLNTPQALEEMTSGAAYATRYNGVQFITLNTEQANESDEDVAPMIADNQMAWFKDQLEEAQQAKEAGEIDWIIVNYHRPLYSSSYHPLEDENVQLSRDELMKTLDEYDVDVVLNGHDHNLSVTQSLVYDSDTFAKAKVAEEGTTDGDTTEFKDRAGTVFFVPSTAGTKTYDAIYKNQTFEWLMEEEDIDETFEDLFDYEVTEDDIQSFRQLLLLEDQPFRSPFYTSGHSNAREANIQNYFVVDVTEESLTFKLFEVVGEDLDNRETQLLHTYIINK</sequence>
<dbReference type="AlphaFoldDB" id="H3NKV8"/>
<dbReference type="eggNOG" id="COG1409">
    <property type="taxonomic scope" value="Bacteria"/>
</dbReference>
<dbReference type="Proteomes" id="UP000006190">
    <property type="component" value="Unassembled WGS sequence"/>
</dbReference>
<dbReference type="PANTHER" id="PTHR45867:SF3">
    <property type="entry name" value="ACID PHOSPHATASE TYPE 7"/>
    <property type="match status" value="1"/>
</dbReference>
<dbReference type="SUPFAM" id="SSF56300">
    <property type="entry name" value="Metallo-dependent phosphatases"/>
    <property type="match status" value="1"/>
</dbReference>
<keyword evidence="4" id="KW-1185">Reference proteome</keyword>
<dbReference type="Gene3D" id="3.60.21.10">
    <property type="match status" value="1"/>
</dbReference>
<feature type="domain" description="Calcineurin-like phosphoesterase" evidence="2">
    <location>
        <begin position="269"/>
        <end position="476"/>
    </location>
</feature>
<evidence type="ECO:0000256" key="1">
    <source>
        <dbReference type="SAM" id="SignalP"/>
    </source>
</evidence>
<feature type="chain" id="PRO_5003590864" description="Calcineurin-like phosphoesterase domain-containing protein" evidence="1">
    <location>
        <begin position="28"/>
        <end position="633"/>
    </location>
</feature>
<dbReference type="HOGENOM" id="CLU_465333_0_0_9"/>
<keyword evidence="1" id="KW-0732">Signal</keyword>
<accession>H3NKV8</accession>
<proteinExistence type="predicted"/>
<comment type="caution">
    <text evidence="3">The sequence shown here is derived from an EMBL/GenBank/DDBJ whole genome shotgun (WGS) entry which is preliminary data.</text>
</comment>
<dbReference type="GO" id="GO:0016787">
    <property type="term" value="F:hydrolase activity"/>
    <property type="evidence" value="ECO:0007669"/>
    <property type="project" value="InterPro"/>
</dbReference>
<gene>
    <name evidence="3" type="ORF">HMPREF9708_01497</name>
</gene>
<protein>
    <recommendedName>
        <fullName evidence="2">Calcineurin-like phosphoesterase domain-containing protein</fullName>
    </recommendedName>
</protein>
<dbReference type="EMBL" id="AGEG01000016">
    <property type="protein sequence ID" value="EHR36236.1"/>
    <property type="molecule type" value="Genomic_DNA"/>
</dbReference>
<dbReference type="RefSeq" id="WP_006309730.1">
    <property type="nucleotide sequence ID" value="NZ_JH601133.1"/>
</dbReference>
<organism evidence="3 4">
    <name type="scientific">Facklamia languida CCUG 37842</name>
    <dbReference type="NCBI Taxonomy" id="883113"/>
    <lineage>
        <taxon>Bacteria</taxon>
        <taxon>Bacillati</taxon>
        <taxon>Bacillota</taxon>
        <taxon>Bacilli</taxon>
        <taxon>Lactobacillales</taxon>
        <taxon>Aerococcaceae</taxon>
        <taxon>Facklamia</taxon>
    </lineage>
</organism>
<dbReference type="InterPro" id="IPR004843">
    <property type="entry name" value="Calcineurin-like_PHP"/>
</dbReference>
<feature type="signal peptide" evidence="1">
    <location>
        <begin position="1"/>
        <end position="27"/>
    </location>
</feature>
<dbReference type="InterPro" id="IPR029052">
    <property type="entry name" value="Metallo-depent_PP-like"/>
</dbReference>
<name>H3NKV8_9LACT</name>
<evidence type="ECO:0000259" key="2">
    <source>
        <dbReference type="Pfam" id="PF00149"/>
    </source>
</evidence>
<evidence type="ECO:0000313" key="4">
    <source>
        <dbReference type="Proteomes" id="UP000006190"/>
    </source>
</evidence>
<dbReference type="PANTHER" id="PTHR45867">
    <property type="entry name" value="PURPLE ACID PHOSPHATASE"/>
    <property type="match status" value="1"/>
</dbReference>